<dbReference type="PROSITE" id="PS50880">
    <property type="entry name" value="TOPRIM"/>
    <property type="match status" value="1"/>
</dbReference>
<name>A0AB72UJE9_9PROT</name>
<feature type="region of interest" description="Disordered" evidence="11">
    <location>
        <begin position="786"/>
        <end position="815"/>
    </location>
</feature>
<keyword evidence="5" id="KW-0238">DNA-binding</keyword>
<dbReference type="RefSeq" id="WP_007091749.1">
    <property type="nucleotide sequence ID" value="NZ_CP004389.1"/>
</dbReference>
<dbReference type="InterPro" id="IPR023405">
    <property type="entry name" value="Topo_IA_core_domain"/>
</dbReference>
<feature type="domain" description="Topo IA-type catalytic" evidence="13">
    <location>
        <begin position="142"/>
        <end position="623"/>
    </location>
</feature>
<dbReference type="InterPro" id="IPR006171">
    <property type="entry name" value="TOPRIM_dom"/>
</dbReference>
<keyword evidence="14" id="KW-0614">Plasmid</keyword>
<dbReference type="InterPro" id="IPR003602">
    <property type="entry name" value="Topo_IA_DNA-bd_dom"/>
</dbReference>
<protein>
    <recommendedName>
        <fullName evidence="3">DNA topoisomerase</fullName>
        <ecNumber evidence="3">5.6.2.1</ecNumber>
    </recommendedName>
    <alternativeName>
        <fullName evidence="10">Omega-protein</fullName>
    </alternativeName>
    <alternativeName>
        <fullName evidence="9">Relaxing enzyme</fullName>
    </alternativeName>
    <alternativeName>
        <fullName evidence="7">Swivelase</fullName>
    </alternativeName>
    <alternativeName>
        <fullName evidence="8">Untwisting enzyme</fullName>
    </alternativeName>
</protein>
<dbReference type="Pfam" id="PF01751">
    <property type="entry name" value="Toprim"/>
    <property type="match status" value="1"/>
</dbReference>
<dbReference type="InterPro" id="IPR013826">
    <property type="entry name" value="Topo_IA_cen_sub3"/>
</dbReference>
<dbReference type="GO" id="GO:0006265">
    <property type="term" value="P:DNA topological change"/>
    <property type="evidence" value="ECO:0007669"/>
    <property type="project" value="InterPro"/>
</dbReference>
<evidence type="ECO:0000313" key="15">
    <source>
        <dbReference type="Proteomes" id="UP000007127"/>
    </source>
</evidence>
<evidence type="ECO:0000256" key="6">
    <source>
        <dbReference type="ARBA" id="ARBA00023235"/>
    </source>
</evidence>
<dbReference type="GeneID" id="31929893"/>
<evidence type="ECO:0000256" key="10">
    <source>
        <dbReference type="ARBA" id="ARBA00032877"/>
    </source>
</evidence>
<dbReference type="Gene3D" id="1.10.290.10">
    <property type="entry name" value="Topoisomerase I, domain 4"/>
    <property type="match status" value="1"/>
</dbReference>
<evidence type="ECO:0000313" key="14">
    <source>
        <dbReference type="EMBL" id="AJD54325.1"/>
    </source>
</evidence>
<dbReference type="GO" id="GO:0006281">
    <property type="term" value="P:DNA repair"/>
    <property type="evidence" value="ECO:0007669"/>
    <property type="project" value="TreeGrafter"/>
</dbReference>
<evidence type="ECO:0000256" key="1">
    <source>
        <dbReference type="ARBA" id="ARBA00000213"/>
    </source>
</evidence>
<dbReference type="CDD" id="cd01028">
    <property type="entry name" value="TOPRIM_TopoIA"/>
    <property type="match status" value="1"/>
</dbReference>
<evidence type="ECO:0000256" key="7">
    <source>
        <dbReference type="ARBA" id="ARBA00030003"/>
    </source>
</evidence>
<evidence type="ECO:0000256" key="4">
    <source>
        <dbReference type="ARBA" id="ARBA00023029"/>
    </source>
</evidence>
<comment type="similarity">
    <text evidence="2">Belongs to the type IA topoisomerase family.</text>
</comment>
<dbReference type="Gene3D" id="1.10.460.10">
    <property type="entry name" value="Topoisomerase I, domain 2"/>
    <property type="match status" value="1"/>
</dbReference>
<accession>A0AB72UJE9</accession>
<dbReference type="PROSITE" id="PS52039">
    <property type="entry name" value="TOPO_IA_2"/>
    <property type="match status" value="1"/>
</dbReference>
<dbReference type="GO" id="GO:0043597">
    <property type="term" value="C:cytoplasmic replication fork"/>
    <property type="evidence" value="ECO:0007669"/>
    <property type="project" value="TreeGrafter"/>
</dbReference>
<dbReference type="PRINTS" id="PR00417">
    <property type="entry name" value="PRTPISMRASEI"/>
</dbReference>
<sequence length="815" mass="90899">MSSIVICEKPSQKAKIEKAVGETYGRVYAARGHLLRLAEPEEVNPSWAKWSTDLLYPENGEYPRVPSRDKDHQERLARIKHALAAVNLVYLATDSDREGQLIGEEILQYCRFRGRVARIIFNAEDPSTLQAAFNAPRENIEFQGLYFSAFARQQADQVFNLSITRAWTCINQSRGGYGVVGAGRVKTPTMAIVCARELEIRNFVPKQYFDFSGKFDTEYGSCVLNLTPNAEARIFDHETAKAIQAAVLGWTGPLTVATTRKTQSPPDLFTMASLQKESSRKFKWGAQKTLDVAQVLYDADLITYPRASGKWLPEIEIPNMPRLLEHMKSMLDGSTLPVLSGLQSPVIRKGKSGHFSDKDLKGGNHSHHAIIPNLNTASDWRAKLAHLNADELQLFNLIMNRTLQALMPDHVYNSTKIDASVSISSSQFPLTFKRTGTAIVSLGWREIGVQVGSSSKSIPREIGRLENSADNEDDDEEIVNLPPIPDKAIARLDQANILAKTTTPPKRLSEGDLVDDMINAWRFVQNPEKQERLKLTNGIGTEATRGQIIEGLKEQKYLTEKKGLLHATDEALRMFDFLRKVSPHILSPGLTAEWEEMFEEIVRRNRQYKQVVEAIAGTAGRIIEISLDKMKNAEPLRLGAAPVVDPKILQRAKDLSFRTGVPLPAGAETNAHLLIGFLRANDDREKNEFGGFVPSEKALQYAEKLAQWLSTSIPDKARRDASALNDWINLNKRAAEEAAPTIAPSPKQLDLIRKIAERNGIQIPLDVIADARAASAWIDKNMFKAPVKKRSNSSGSSRKGRTPSSMRRSFQKTFS</sequence>
<dbReference type="Gene3D" id="2.70.20.10">
    <property type="entry name" value="Topoisomerase I, domain 3"/>
    <property type="match status" value="1"/>
</dbReference>
<evidence type="ECO:0000256" key="9">
    <source>
        <dbReference type="ARBA" id="ARBA00032235"/>
    </source>
</evidence>
<evidence type="ECO:0000259" key="13">
    <source>
        <dbReference type="PROSITE" id="PS52039"/>
    </source>
</evidence>
<dbReference type="GO" id="GO:0006310">
    <property type="term" value="P:DNA recombination"/>
    <property type="evidence" value="ECO:0007669"/>
    <property type="project" value="TreeGrafter"/>
</dbReference>
<keyword evidence="4" id="KW-0799">Topoisomerase</keyword>
<dbReference type="GO" id="GO:0003917">
    <property type="term" value="F:DNA topoisomerase type I (single strand cut, ATP-independent) activity"/>
    <property type="evidence" value="ECO:0007669"/>
    <property type="project" value="UniProtKB-EC"/>
</dbReference>
<dbReference type="PANTHER" id="PTHR11390:SF21">
    <property type="entry name" value="DNA TOPOISOMERASE 3-ALPHA"/>
    <property type="match status" value="1"/>
</dbReference>
<dbReference type="InterPro" id="IPR013824">
    <property type="entry name" value="Topo_IA_cen_sub1"/>
</dbReference>
<dbReference type="InterPro" id="IPR003601">
    <property type="entry name" value="Topo_IA_2"/>
</dbReference>
<organism evidence="14 15">
    <name type="scientific">Thalassospira xiamenensis M-5 = DSM 17429</name>
    <dbReference type="NCBI Taxonomy" id="1123366"/>
    <lineage>
        <taxon>Bacteria</taxon>
        <taxon>Pseudomonadati</taxon>
        <taxon>Pseudomonadota</taxon>
        <taxon>Alphaproteobacteria</taxon>
        <taxon>Rhodospirillales</taxon>
        <taxon>Thalassospiraceae</taxon>
        <taxon>Thalassospira</taxon>
    </lineage>
</organism>
<proteinExistence type="inferred from homology"/>
<evidence type="ECO:0000256" key="2">
    <source>
        <dbReference type="ARBA" id="ARBA00009446"/>
    </source>
</evidence>
<dbReference type="Pfam" id="PF01131">
    <property type="entry name" value="Topoisom_bac"/>
    <property type="match status" value="1"/>
</dbReference>
<dbReference type="InterPro" id="IPR000380">
    <property type="entry name" value="Topo_IA"/>
</dbReference>
<dbReference type="SUPFAM" id="SSF56712">
    <property type="entry name" value="Prokaryotic type I DNA topoisomerase"/>
    <property type="match status" value="1"/>
</dbReference>
<feature type="compositionally biased region" description="Polar residues" evidence="11">
    <location>
        <begin position="802"/>
        <end position="815"/>
    </location>
</feature>
<dbReference type="Gene3D" id="3.40.50.140">
    <property type="match status" value="1"/>
</dbReference>
<comment type="catalytic activity">
    <reaction evidence="1">
        <text>ATP-independent breakage of single-stranded DNA, followed by passage and rejoining.</text>
        <dbReference type="EC" id="5.6.2.1"/>
    </reaction>
</comment>
<keyword evidence="6" id="KW-0413">Isomerase</keyword>
<dbReference type="Proteomes" id="UP000007127">
    <property type="component" value="Plasmid"/>
</dbReference>
<evidence type="ECO:0000256" key="3">
    <source>
        <dbReference type="ARBA" id="ARBA00012891"/>
    </source>
</evidence>
<dbReference type="AlphaFoldDB" id="A0AB72UJE9"/>
<dbReference type="PANTHER" id="PTHR11390">
    <property type="entry name" value="PROKARYOTIC DNA TOPOISOMERASE"/>
    <property type="match status" value="1"/>
</dbReference>
<dbReference type="KEGG" id="txi:TH3_21263"/>
<gene>
    <name evidence="14" type="ORF">TH3_21263</name>
</gene>
<evidence type="ECO:0000259" key="12">
    <source>
        <dbReference type="PROSITE" id="PS50880"/>
    </source>
</evidence>
<dbReference type="InterPro" id="IPR013497">
    <property type="entry name" value="Topo_IA_cen"/>
</dbReference>
<evidence type="ECO:0000256" key="11">
    <source>
        <dbReference type="SAM" id="MobiDB-lite"/>
    </source>
</evidence>
<dbReference type="SMART" id="SM00437">
    <property type="entry name" value="TOP1Ac"/>
    <property type="match status" value="1"/>
</dbReference>
<feature type="domain" description="Toprim" evidence="12">
    <location>
        <begin position="2"/>
        <end position="127"/>
    </location>
</feature>
<evidence type="ECO:0000256" key="8">
    <source>
        <dbReference type="ARBA" id="ARBA00031985"/>
    </source>
</evidence>
<dbReference type="SMART" id="SM00436">
    <property type="entry name" value="TOP1Bc"/>
    <property type="match status" value="1"/>
</dbReference>
<dbReference type="EMBL" id="CP004389">
    <property type="protein sequence ID" value="AJD54325.1"/>
    <property type="molecule type" value="Genomic_DNA"/>
</dbReference>
<geneLocation type="plasmid" evidence="15"/>
<dbReference type="EC" id="5.6.2.1" evidence="3"/>
<evidence type="ECO:0000256" key="5">
    <source>
        <dbReference type="ARBA" id="ARBA00023125"/>
    </source>
</evidence>
<reference evidence="14 15" key="1">
    <citation type="journal article" date="2012" name="J. Bacteriol.">
        <title>Genome sequence of Thalassospira xiamenensis type strain M-5.</title>
        <authorList>
            <person name="Lai Q."/>
            <person name="Shao Z."/>
        </authorList>
    </citation>
    <scope>NUCLEOTIDE SEQUENCE [LARGE SCALE GENOMIC DNA]</scope>
    <source>
        <strain evidence="14 15">M-5</strain>
    </source>
</reference>
<dbReference type="SMART" id="SM00493">
    <property type="entry name" value="TOPRIM"/>
    <property type="match status" value="1"/>
</dbReference>
<dbReference type="GO" id="GO:0003677">
    <property type="term" value="F:DNA binding"/>
    <property type="evidence" value="ECO:0007669"/>
    <property type="project" value="UniProtKB-KW"/>
</dbReference>
<dbReference type="InterPro" id="IPR013825">
    <property type="entry name" value="Topo_IA_cen_sub2"/>
</dbReference>